<gene>
    <name evidence="1" type="ORF">LEP1GSC128_3239</name>
</gene>
<dbReference type="Proteomes" id="UP000002837">
    <property type="component" value="Unassembled WGS sequence"/>
</dbReference>
<dbReference type="EMBL" id="AKWJ02000028">
    <property type="protein sequence ID" value="EKP12858.1"/>
    <property type="molecule type" value="Genomic_DNA"/>
</dbReference>
<organism evidence="1 2">
    <name type="scientific">Leptospira borgpetersenii str. 200801926</name>
    <dbReference type="NCBI Taxonomy" id="1193009"/>
    <lineage>
        <taxon>Bacteria</taxon>
        <taxon>Pseudomonadati</taxon>
        <taxon>Spirochaetota</taxon>
        <taxon>Spirochaetia</taxon>
        <taxon>Leptospirales</taxon>
        <taxon>Leptospiraceae</taxon>
        <taxon>Leptospira</taxon>
    </lineage>
</organism>
<evidence type="ECO:0000313" key="1">
    <source>
        <dbReference type="EMBL" id="EKP12858.1"/>
    </source>
</evidence>
<comment type="caution">
    <text evidence="1">The sequence shown here is derived from an EMBL/GenBank/DDBJ whole genome shotgun (WGS) entry which is preliminary data.</text>
</comment>
<keyword evidence="2" id="KW-1185">Reference proteome</keyword>
<reference evidence="1" key="1">
    <citation type="submission" date="2012-09" db="EMBL/GenBank/DDBJ databases">
        <authorList>
            <person name="Harkins D.M."/>
            <person name="Durkin A.S."/>
            <person name="Brinkac L.M."/>
            <person name="Selengut J.D."/>
            <person name="Sanka R."/>
            <person name="DePew J."/>
            <person name="Purushe J."/>
            <person name="Picardeau M."/>
            <person name="Werts C."/>
            <person name="Goarant C."/>
            <person name="Vinetz J.M."/>
            <person name="Sutton G.G."/>
            <person name="Nelson W.C."/>
            <person name="Fouts D.E."/>
        </authorList>
    </citation>
    <scope>NUCLEOTIDE SEQUENCE [LARGE SCALE GENOMIC DNA]</scope>
    <source>
        <strain evidence="1">200801926</strain>
    </source>
</reference>
<name>A0ABP2S258_LEPBO</name>
<evidence type="ECO:0000313" key="2">
    <source>
        <dbReference type="Proteomes" id="UP000002837"/>
    </source>
</evidence>
<accession>A0ABP2S258</accession>
<proteinExistence type="predicted"/>
<protein>
    <submittedName>
        <fullName evidence="1">Uncharacterized protein</fullName>
    </submittedName>
</protein>
<sequence length="45" mass="5229">MEQVLKFTVTRAGTQTQRLFLNGGKTFLYKRKKLKLSRNSLNTDP</sequence>